<evidence type="ECO:0000256" key="4">
    <source>
        <dbReference type="ARBA" id="ARBA00023157"/>
    </source>
</evidence>
<comment type="subcellular location">
    <subcellularLocation>
        <location evidence="1">Secreted</location>
    </subcellularLocation>
</comment>
<dbReference type="Gene3D" id="2.60.40.1900">
    <property type="entry name" value="Beta-microseminoprotein (PSP94) domain"/>
    <property type="match status" value="1"/>
</dbReference>
<dbReference type="Pfam" id="PF05825">
    <property type="entry name" value="PSP94"/>
    <property type="match status" value="1"/>
</dbReference>
<keyword evidence="8" id="KW-1185">Reference proteome</keyword>
<name>A0AAN8DHC9_CHAGU</name>
<proteinExistence type="inferred from homology"/>
<feature type="region of interest" description="Disordered" evidence="5">
    <location>
        <begin position="1"/>
        <end position="58"/>
    </location>
</feature>
<comment type="similarity">
    <text evidence="2">Belongs to the beta-microseminoprotein family.</text>
</comment>
<dbReference type="InterPro" id="IPR008735">
    <property type="entry name" value="PSP94"/>
</dbReference>
<comment type="caution">
    <text evidence="7">The sequence shown here is derived from an EMBL/GenBank/DDBJ whole genome shotgun (WGS) entry which is preliminary data.</text>
</comment>
<dbReference type="AlphaFoldDB" id="A0AAN8DHC9"/>
<keyword evidence="6" id="KW-1133">Transmembrane helix</keyword>
<feature type="compositionally biased region" description="Basic and acidic residues" evidence="5">
    <location>
        <begin position="15"/>
        <end position="39"/>
    </location>
</feature>
<evidence type="ECO:0000256" key="6">
    <source>
        <dbReference type="SAM" id="Phobius"/>
    </source>
</evidence>
<sequence>MHLDVEQGSGVTQCVEDKRPPAGCPRDRVPLRSTDRFTGTEEETQTRQTQNNKRVNDSKRKIQTTRGGFYNKRAHFAREMALAAGGVFLALLLFLSAAVPCSSVYNSGECFFNTKGSCEHMGQMYGIGESWITSDCYQCVCMEPFGVGCCDHGPQPVDYPDWCEVIRKPDSCMSIAVMRVNHKLPCLWGRGRLRPDARKPWNSDNDPLF</sequence>
<dbReference type="EMBL" id="JAURVH010001522">
    <property type="protein sequence ID" value="KAK5922307.1"/>
    <property type="molecule type" value="Genomic_DNA"/>
</dbReference>
<dbReference type="Proteomes" id="UP001331515">
    <property type="component" value="Unassembled WGS sequence"/>
</dbReference>
<dbReference type="GO" id="GO:0005737">
    <property type="term" value="C:cytoplasm"/>
    <property type="evidence" value="ECO:0007669"/>
    <property type="project" value="TreeGrafter"/>
</dbReference>
<keyword evidence="6" id="KW-0472">Membrane</keyword>
<evidence type="ECO:0000313" key="7">
    <source>
        <dbReference type="EMBL" id="KAK5922307.1"/>
    </source>
</evidence>
<gene>
    <name evidence="7" type="ORF">CgunFtcFv8_019581</name>
</gene>
<organism evidence="7 8">
    <name type="scientific">Champsocephalus gunnari</name>
    <name type="common">Mackerel icefish</name>
    <dbReference type="NCBI Taxonomy" id="52237"/>
    <lineage>
        <taxon>Eukaryota</taxon>
        <taxon>Metazoa</taxon>
        <taxon>Chordata</taxon>
        <taxon>Craniata</taxon>
        <taxon>Vertebrata</taxon>
        <taxon>Euteleostomi</taxon>
        <taxon>Actinopterygii</taxon>
        <taxon>Neopterygii</taxon>
        <taxon>Teleostei</taxon>
        <taxon>Neoteleostei</taxon>
        <taxon>Acanthomorphata</taxon>
        <taxon>Eupercaria</taxon>
        <taxon>Perciformes</taxon>
        <taxon>Notothenioidei</taxon>
        <taxon>Channichthyidae</taxon>
        <taxon>Champsocephalus</taxon>
    </lineage>
</organism>
<keyword evidence="6" id="KW-0812">Transmembrane</keyword>
<evidence type="ECO:0000256" key="1">
    <source>
        <dbReference type="ARBA" id="ARBA00004613"/>
    </source>
</evidence>
<evidence type="ECO:0000256" key="5">
    <source>
        <dbReference type="SAM" id="MobiDB-lite"/>
    </source>
</evidence>
<evidence type="ECO:0000256" key="2">
    <source>
        <dbReference type="ARBA" id="ARBA00010352"/>
    </source>
</evidence>
<evidence type="ECO:0000313" key="8">
    <source>
        <dbReference type="Proteomes" id="UP001331515"/>
    </source>
</evidence>
<accession>A0AAN8DHC9</accession>
<evidence type="ECO:0000256" key="3">
    <source>
        <dbReference type="ARBA" id="ARBA00022525"/>
    </source>
</evidence>
<protein>
    <submittedName>
        <fullName evidence="7">Uncharacterized protein</fullName>
    </submittedName>
</protein>
<keyword evidence="3" id="KW-0964">Secreted</keyword>
<feature type="transmembrane region" description="Helical" evidence="6">
    <location>
        <begin position="80"/>
        <end position="99"/>
    </location>
</feature>
<dbReference type="PANTHER" id="PTHR10500:SF6">
    <property type="entry name" value="PROSTATE-ASSOCIATED MICROSEMINOPROTEIN"/>
    <property type="match status" value="1"/>
</dbReference>
<dbReference type="GO" id="GO:0005615">
    <property type="term" value="C:extracellular space"/>
    <property type="evidence" value="ECO:0007669"/>
    <property type="project" value="TreeGrafter"/>
</dbReference>
<keyword evidence="4" id="KW-1015">Disulfide bond</keyword>
<dbReference type="PANTHER" id="PTHR10500">
    <property type="entry name" value="BETA-MICROSEMINOPROTEIN"/>
    <property type="match status" value="1"/>
</dbReference>
<reference evidence="7 8" key="1">
    <citation type="journal article" date="2023" name="Mol. Biol. Evol.">
        <title>Genomics of Secondarily Temperate Adaptation in the Only Non-Antarctic Icefish.</title>
        <authorList>
            <person name="Rivera-Colon A.G."/>
            <person name="Rayamajhi N."/>
            <person name="Minhas B.F."/>
            <person name="Madrigal G."/>
            <person name="Bilyk K.T."/>
            <person name="Yoon V."/>
            <person name="Hune M."/>
            <person name="Gregory S."/>
            <person name="Cheng C.H.C."/>
            <person name="Catchen J.M."/>
        </authorList>
    </citation>
    <scope>NUCLEOTIDE SEQUENCE [LARGE SCALE GENOMIC DNA]</scope>
    <source>
        <tissue evidence="7">White muscle</tissue>
    </source>
</reference>